<dbReference type="PANTHER" id="PTHR18964:SF149">
    <property type="entry name" value="BIFUNCTIONAL UDP-N-ACETYLGLUCOSAMINE 2-EPIMERASE_N-ACETYLMANNOSAMINE KINASE"/>
    <property type="match status" value="1"/>
</dbReference>
<sequence>MTRPAESNADTGAEAPLERRRDAVAARQSSLREHNLAVVSQTVFASATPLSRARLAAETGMTRSTVSRLTEELVRAGLLITRDADGRGRPGRPAVPLAPAAGSVAGLGLHVNVDYMTGRVVDLTGAVLAEEHLTGDFEASDPADVLPRAGELAARLVARVHAAGARVARARLGLPGLVDAEGRRLLLAPNLGWRDITPAELLGDAALPAGVDLRVDNDAHLAAYGIAHAAPGRVAERNTFLYVAGDIGVGAAIVSRGQVVAGQHGWAGEIGHVSIEPDGPPCHCGSRGCLEVYTGKHAVLAAAGLPPTASSADLQRAVAEGHPQALAAVDRAAWALGVALASTVNIVDADEIVLGSGFVPFVDALRPGIEEQLRVRTLAAPWSSVTLRAAPPDDAPAATGGAMRALEAVIADPASWIETPVPATGTG</sequence>
<dbReference type="SUPFAM" id="SSF46785">
    <property type="entry name" value="Winged helix' DNA-binding domain"/>
    <property type="match status" value="1"/>
</dbReference>
<dbReference type="SUPFAM" id="SSF53067">
    <property type="entry name" value="Actin-like ATPase domain"/>
    <property type="match status" value="2"/>
</dbReference>
<comment type="caution">
    <text evidence="4">The sequence shown here is derived from an EMBL/GenBank/DDBJ whole genome shotgun (WGS) entry which is preliminary data.</text>
</comment>
<evidence type="ECO:0000313" key="5">
    <source>
        <dbReference type="Proteomes" id="UP001597277"/>
    </source>
</evidence>
<feature type="region of interest" description="Disordered" evidence="2">
    <location>
        <begin position="1"/>
        <end position="22"/>
    </location>
</feature>
<dbReference type="EMBL" id="JBHUEE010000001">
    <property type="protein sequence ID" value="MFD1716444.1"/>
    <property type="molecule type" value="Genomic_DNA"/>
</dbReference>
<dbReference type="InterPro" id="IPR005471">
    <property type="entry name" value="Tscrpt_reg_IclR_N"/>
</dbReference>
<evidence type="ECO:0000313" key="4">
    <source>
        <dbReference type="EMBL" id="MFD1716444.1"/>
    </source>
</evidence>
<dbReference type="RefSeq" id="WP_388001884.1">
    <property type="nucleotide sequence ID" value="NZ_JBHUEE010000001.1"/>
</dbReference>
<dbReference type="Pfam" id="PF09339">
    <property type="entry name" value="HTH_IclR"/>
    <property type="match status" value="1"/>
</dbReference>
<evidence type="ECO:0000256" key="1">
    <source>
        <dbReference type="ARBA" id="ARBA00006479"/>
    </source>
</evidence>
<dbReference type="Pfam" id="PF00480">
    <property type="entry name" value="ROK"/>
    <property type="match status" value="1"/>
</dbReference>
<gene>
    <name evidence="4" type="ORF">ACFSE6_01240</name>
</gene>
<dbReference type="InterPro" id="IPR000600">
    <property type="entry name" value="ROK"/>
</dbReference>
<dbReference type="Proteomes" id="UP001597277">
    <property type="component" value="Unassembled WGS sequence"/>
</dbReference>
<dbReference type="PANTHER" id="PTHR18964">
    <property type="entry name" value="ROK (REPRESSOR, ORF, KINASE) FAMILY"/>
    <property type="match status" value="1"/>
</dbReference>
<name>A0ABW4L3C1_9MICO</name>
<comment type="similarity">
    <text evidence="1">Belongs to the ROK (NagC/XylR) family.</text>
</comment>
<accession>A0ABW4L3C1</accession>
<feature type="domain" description="HTH iclR-type" evidence="3">
    <location>
        <begin position="46"/>
        <end position="79"/>
    </location>
</feature>
<evidence type="ECO:0000256" key="2">
    <source>
        <dbReference type="SAM" id="MobiDB-lite"/>
    </source>
</evidence>
<dbReference type="Gene3D" id="3.30.420.40">
    <property type="match status" value="2"/>
</dbReference>
<dbReference type="Gene3D" id="1.10.10.10">
    <property type="entry name" value="Winged helix-like DNA-binding domain superfamily/Winged helix DNA-binding domain"/>
    <property type="match status" value="1"/>
</dbReference>
<keyword evidence="5" id="KW-1185">Reference proteome</keyword>
<protein>
    <submittedName>
        <fullName evidence="4">ROK family protein</fullName>
    </submittedName>
</protein>
<proteinExistence type="inferred from homology"/>
<evidence type="ECO:0000259" key="3">
    <source>
        <dbReference type="Pfam" id="PF09339"/>
    </source>
</evidence>
<dbReference type="InterPro" id="IPR043129">
    <property type="entry name" value="ATPase_NBD"/>
</dbReference>
<dbReference type="InterPro" id="IPR036388">
    <property type="entry name" value="WH-like_DNA-bd_sf"/>
</dbReference>
<reference evidence="5" key="1">
    <citation type="journal article" date="2019" name="Int. J. Syst. Evol. Microbiol.">
        <title>The Global Catalogue of Microorganisms (GCM) 10K type strain sequencing project: providing services to taxonomists for standard genome sequencing and annotation.</title>
        <authorList>
            <consortium name="The Broad Institute Genomics Platform"/>
            <consortium name="The Broad Institute Genome Sequencing Center for Infectious Disease"/>
            <person name="Wu L."/>
            <person name="Ma J."/>
        </authorList>
    </citation>
    <scope>NUCLEOTIDE SEQUENCE [LARGE SCALE GENOMIC DNA]</scope>
    <source>
        <strain evidence="5">JCM 17130</strain>
    </source>
</reference>
<organism evidence="4 5">
    <name type="scientific">Georgenia deserti</name>
    <dbReference type="NCBI Taxonomy" id="2093781"/>
    <lineage>
        <taxon>Bacteria</taxon>
        <taxon>Bacillati</taxon>
        <taxon>Actinomycetota</taxon>
        <taxon>Actinomycetes</taxon>
        <taxon>Micrococcales</taxon>
        <taxon>Bogoriellaceae</taxon>
        <taxon>Georgenia</taxon>
    </lineage>
</organism>
<dbReference type="InterPro" id="IPR036390">
    <property type="entry name" value="WH_DNA-bd_sf"/>
</dbReference>